<sequence length="78" mass="8607">MFHIKFLFDLKGFDVSTLETSEPLIIKGPTDEILLTLSKASPWSATQLRAIDFEALLGDEADVCDAYLGSNWIGSTEI</sequence>
<gene>
    <name evidence="1" type="ORF">SAMN04244572_04980</name>
</gene>
<evidence type="ECO:0000313" key="2">
    <source>
        <dbReference type="Proteomes" id="UP000199250"/>
    </source>
</evidence>
<organism evidence="1 2">
    <name type="scientific">Azotobacter beijerinckii</name>
    <dbReference type="NCBI Taxonomy" id="170623"/>
    <lineage>
        <taxon>Bacteria</taxon>
        <taxon>Pseudomonadati</taxon>
        <taxon>Pseudomonadota</taxon>
        <taxon>Gammaproteobacteria</taxon>
        <taxon>Pseudomonadales</taxon>
        <taxon>Pseudomonadaceae</taxon>
        <taxon>Azotobacter</taxon>
    </lineage>
</organism>
<reference evidence="1 2" key="1">
    <citation type="submission" date="2016-10" db="EMBL/GenBank/DDBJ databases">
        <authorList>
            <person name="de Groot N.N."/>
        </authorList>
    </citation>
    <scope>NUCLEOTIDE SEQUENCE [LARGE SCALE GENOMIC DNA]</scope>
    <source>
        <strain evidence="1 2">DSM 373</strain>
    </source>
</reference>
<proteinExistence type="predicted"/>
<dbReference type="RefSeq" id="WP_090736806.1">
    <property type="nucleotide sequence ID" value="NZ_FNYQ01000240.1"/>
</dbReference>
<protein>
    <submittedName>
        <fullName evidence="1">Uncharacterized protein</fullName>
    </submittedName>
</protein>
<name>A0A1H7B461_9GAMM</name>
<dbReference type="Proteomes" id="UP000199250">
    <property type="component" value="Unassembled WGS sequence"/>
</dbReference>
<dbReference type="OrthoDB" id="9153664at2"/>
<evidence type="ECO:0000313" key="1">
    <source>
        <dbReference type="EMBL" id="SEJ71694.1"/>
    </source>
</evidence>
<accession>A0A1H7B461</accession>
<dbReference type="AlphaFoldDB" id="A0A1H7B461"/>
<dbReference type="EMBL" id="FNYQ01000240">
    <property type="protein sequence ID" value="SEJ71694.1"/>
    <property type="molecule type" value="Genomic_DNA"/>
</dbReference>